<evidence type="ECO:0000313" key="3">
    <source>
        <dbReference type="Proteomes" id="UP000027195"/>
    </source>
</evidence>
<dbReference type="HOGENOM" id="CLU_918243_0_0_1"/>
<sequence>MSSSPAPSALQGSPPSVLLTLSCVPQYLLSPWKSLFLTGPILRALSDELVGAVLFTCQDFDLASCVTEEANPDVPSDPEPLRDIGYDWWSDEETEPQPVAVAKALKNLYFHDLHSSAETSALTSPFPLESVDQREEGYVADQEEDKPARLENLKPTRVLRSHTKLQSSPSNSAPGLNSASASSTTLLSVSASFKKSQKPKPPATPLPPSSPEKRKEESGLPPSKRSKLTVRAEEAPVPVPADSSKKKGQGGKKWGDPMLKKANRKKHKQAAREAKKAGPHLADQNRRRFLERAKVVNLLFKGG</sequence>
<gene>
    <name evidence="2" type="ORF">BOTBODRAFT_178795</name>
</gene>
<feature type="compositionally biased region" description="Polar residues" evidence="1">
    <location>
        <begin position="164"/>
        <end position="177"/>
    </location>
</feature>
<reference evidence="3" key="1">
    <citation type="journal article" date="2014" name="Proc. Natl. Acad. Sci. U.S.A.">
        <title>Extensive sampling of basidiomycete genomes demonstrates inadequacy of the white-rot/brown-rot paradigm for wood decay fungi.</title>
        <authorList>
            <person name="Riley R."/>
            <person name="Salamov A.A."/>
            <person name="Brown D.W."/>
            <person name="Nagy L.G."/>
            <person name="Floudas D."/>
            <person name="Held B.W."/>
            <person name="Levasseur A."/>
            <person name="Lombard V."/>
            <person name="Morin E."/>
            <person name="Otillar R."/>
            <person name="Lindquist E.A."/>
            <person name="Sun H."/>
            <person name="LaButti K.M."/>
            <person name="Schmutz J."/>
            <person name="Jabbour D."/>
            <person name="Luo H."/>
            <person name="Baker S.E."/>
            <person name="Pisabarro A.G."/>
            <person name="Walton J.D."/>
            <person name="Blanchette R.A."/>
            <person name="Henrissat B."/>
            <person name="Martin F."/>
            <person name="Cullen D."/>
            <person name="Hibbett D.S."/>
            <person name="Grigoriev I.V."/>
        </authorList>
    </citation>
    <scope>NUCLEOTIDE SEQUENCE [LARGE SCALE GENOMIC DNA]</scope>
    <source>
        <strain evidence="3">FD-172 SS1</strain>
    </source>
</reference>
<protein>
    <submittedName>
        <fullName evidence="2">Uncharacterized protein</fullName>
    </submittedName>
</protein>
<dbReference type="InParanoid" id="A0A067MCW9"/>
<proteinExistence type="predicted"/>
<dbReference type="AlphaFoldDB" id="A0A067MCW9"/>
<feature type="region of interest" description="Disordered" evidence="1">
    <location>
        <begin position="135"/>
        <end position="286"/>
    </location>
</feature>
<feature type="compositionally biased region" description="Basic and acidic residues" evidence="1">
    <location>
        <begin position="145"/>
        <end position="154"/>
    </location>
</feature>
<organism evidence="2 3">
    <name type="scientific">Botryobasidium botryosum (strain FD-172 SS1)</name>
    <dbReference type="NCBI Taxonomy" id="930990"/>
    <lineage>
        <taxon>Eukaryota</taxon>
        <taxon>Fungi</taxon>
        <taxon>Dikarya</taxon>
        <taxon>Basidiomycota</taxon>
        <taxon>Agaricomycotina</taxon>
        <taxon>Agaricomycetes</taxon>
        <taxon>Cantharellales</taxon>
        <taxon>Botryobasidiaceae</taxon>
        <taxon>Botryobasidium</taxon>
    </lineage>
</organism>
<evidence type="ECO:0000256" key="1">
    <source>
        <dbReference type="SAM" id="MobiDB-lite"/>
    </source>
</evidence>
<evidence type="ECO:0000313" key="2">
    <source>
        <dbReference type="EMBL" id="KDQ09727.1"/>
    </source>
</evidence>
<accession>A0A067MCW9</accession>
<name>A0A067MCW9_BOTB1</name>
<feature type="compositionally biased region" description="Pro residues" evidence="1">
    <location>
        <begin position="199"/>
        <end position="210"/>
    </location>
</feature>
<dbReference type="Proteomes" id="UP000027195">
    <property type="component" value="Unassembled WGS sequence"/>
</dbReference>
<feature type="compositionally biased region" description="Low complexity" evidence="1">
    <location>
        <begin position="178"/>
        <end position="192"/>
    </location>
</feature>
<keyword evidence="3" id="KW-1185">Reference proteome</keyword>
<dbReference type="EMBL" id="KL198075">
    <property type="protein sequence ID" value="KDQ09727.1"/>
    <property type="molecule type" value="Genomic_DNA"/>
</dbReference>